<evidence type="ECO:0000313" key="3">
    <source>
        <dbReference type="EMBL" id="GMH15408.1"/>
    </source>
</evidence>
<dbReference type="InterPro" id="IPR042855">
    <property type="entry name" value="V_SNARE_CC"/>
</dbReference>
<protein>
    <recommendedName>
        <fullName evidence="2">V-SNARE coiled-coil homology domain-containing protein</fullName>
    </recommendedName>
</protein>
<dbReference type="PROSITE" id="PS50892">
    <property type="entry name" value="V_SNARE"/>
    <property type="match status" value="1"/>
</dbReference>
<feature type="domain" description="V-SNARE coiled-coil homology" evidence="2">
    <location>
        <begin position="33"/>
        <end position="97"/>
    </location>
</feature>
<reference evidence="3" key="1">
    <citation type="submission" date="2023-05" db="EMBL/GenBank/DDBJ databases">
        <title>Nepenthes gracilis genome sequencing.</title>
        <authorList>
            <person name="Fukushima K."/>
        </authorList>
    </citation>
    <scope>NUCLEOTIDE SEQUENCE</scope>
    <source>
        <strain evidence="3">SING2019-196</strain>
    </source>
</reference>
<dbReference type="CDD" id="cd15873">
    <property type="entry name" value="R-SNARE_STXBP5_6"/>
    <property type="match status" value="1"/>
</dbReference>
<sequence>MRKFCLEGKKTEKKTLFQGETSDAKPRLRTVEEIKAEYRKAVDGSGAAAHARDNLVERGEKLERIGQQSEELQSGAESFALMAQELAKRTEKRKWWQFRW</sequence>
<dbReference type="Gene3D" id="1.20.5.110">
    <property type="match status" value="1"/>
</dbReference>
<comment type="caution">
    <text evidence="3">The sequence shown here is derived from an EMBL/GenBank/DDBJ whole genome shotgun (WGS) entry which is preliminary data.</text>
</comment>
<keyword evidence="4" id="KW-1185">Reference proteome</keyword>
<dbReference type="EMBL" id="BSYO01000015">
    <property type="protein sequence ID" value="GMH15408.1"/>
    <property type="molecule type" value="Genomic_DNA"/>
</dbReference>
<dbReference type="SUPFAM" id="SSF58038">
    <property type="entry name" value="SNARE fusion complex"/>
    <property type="match status" value="1"/>
</dbReference>
<evidence type="ECO:0000313" key="4">
    <source>
        <dbReference type="Proteomes" id="UP001279734"/>
    </source>
</evidence>
<keyword evidence="1" id="KW-0175">Coiled coil</keyword>
<evidence type="ECO:0000256" key="1">
    <source>
        <dbReference type="PROSITE-ProRule" id="PRU00290"/>
    </source>
</evidence>
<gene>
    <name evidence="3" type="ORF">Nepgr_017249</name>
</gene>
<dbReference type="GO" id="GO:0005737">
    <property type="term" value="C:cytoplasm"/>
    <property type="evidence" value="ECO:0007669"/>
    <property type="project" value="UniProtKB-ARBA"/>
</dbReference>
<proteinExistence type="predicted"/>
<organism evidence="3 4">
    <name type="scientific">Nepenthes gracilis</name>
    <name type="common">Slender pitcher plant</name>
    <dbReference type="NCBI Taxonomy" id="150966"/>
    <lineage>
        <taxon>Eukaryota</taxon>
        <taxon>Viridiplantae</taxon>
        <taxon>Streptophyta</taxon>
        <taxon>Embryophyta</taxon>
        <taxon>Tracheophyta</taxon>
        <taxon>Spermatophyta</taxon>
        <taxon>Magnoliopsida</taxon>
        <taxon>eudicotyledons</taxon>
        <taxon>Gunneridae</taxon>
        <taxon>Pentapetalae</taxon>
        <taxon>Caryophyllales</taxon>
        <taxon>Nepenthaceae</taxon>
        <taxon>Nepenthes</taxon>
    </lineage>
</organism>
<name>A0AAD3SP34_NEPGR</name>
<evidence type="ECO:0000259" key="2">
    <source>
        <dbReference type="PROSITE" id="PS50892"/>
    </source>
</evidence>
<dbReference type="AlphaFoldDB" id="A0AAD3SP34"/>
<dbReference type="Proteomes" id="UP001279734">
    <property type="component" value="Unassembled WGS sequence"/>
</dbReference>
<accession>A0AAD3SP34</accession>